<dbReference type="RefSeq" id="WP_095509854.1">
    <property type="nucleotide sequence ID" value="NZ_MQWD01000001.1"/>
</dbReference>
<dbReference type="GO" id="GO:0006950">
    <property type="term" value="P:response to stress"/>
    <property type="evidence" value="ECO:0007669"/>
    <property type="project" value="UniProtKB-ARBA"/>
</dbReference>
<evidence type="ECO:0000313" key="2">
    <source>
        <dbReference type="EMBL" id="PAP76206.1"/>
    </source>
</evidence>
<dbReference type="EMBL" id="MQWD01000001">
    <property type="protein sequence ID" value="PAP76206.1"/>
    <property type="molecule type" value="Genomic_DNA"/>
</dbReference>
<evidence type="ECO:0000313" key="3">
    <source>
        <dbReference type="Proteomes" id="UP000216339"/>
    </source>
</evidence>
<dbReference type="SMART" id="SM00731">
    <property type="entry name" value="SprT"/>
    <property type="match status" value="1"/>
</dbReference>
<keyword evidence="3" id="KW-1185">Reference proteome</keyword>
<protein>
    <recommendedName>
        <fullName evidence="1">SprT-like domain-containing protein</fullName>
    </recommendedName>
</protein>
<dbReference type="Proteomes" id="UP000216339">
    <property type="component" value="Unassembled WGS sequence"/>
</dbReference>
<reference evidence="2 3" key="1">
    <citation type="submission" date="2016-11" db="EMBL/GenBank/DDBJ databases">
        <title>Study of marine rhodopsin-containing bacteria.</title>
        <authorList>
            <person name="Yoshizawa S."/>
            <person name="Kumagai Y."/>
            <person name="Kogure K."/>
        </authorList>
    </citation>
    <scope>NUCLEOTIDE SEQUENCE [LARGE SCALE GENOMIC DNA]</scope>
    <source>
        <strain evidence="2 3">SAORIC-28</strain>
    </source>
</reference>
<sequence length="230" mass="25161">MPDLDHARALAERLMSALGRDLLGAPLTDLGWSFGFDRARRRLGACHPTGRRITLSAHLTRTLSAAEVEETLRHEVAHAIDVERRGETSHDATWRAIAIACGARPERCHTGTLPADPTAPYLASCPSCEAHHDLYRQPIHPRRCSACARAGRPAYVRIVHRRTGRVIWPGGATVGAYGGTAGVTATCPGCGTVHRRARRPSRRTACATCCGHHADGRFDARFRLVYRPPR</sequence>
<dbReference type="InterPro" id="IPR006640">
    <property type="entry name" value="SprT-like_domain"/>
</dbReference>
<accession>A0A271IY75</accession>
<comment type="caution">
    <text evidence="2">The sequence shown here is derived from an EMBL/GenBank/DDBJ whole genome shotgun (WGS) entry which is preliminary data.</text>
</comment>
<evidence type="ECO:0000259" key="1">
    <source>
        <dbReference type="SMART" id="SM00731"/>
    </source>
</evidence>
<dbReference type="OrthoDB" id="9793623at2"/>
<name>A0A271IY75_9BACT</name>
<proteinExistence type="predicted"/>
<dbReference type="Pfam" id="PF10263">
    <property type="entry name" value="SprT-like"/>
    <property type="match status" value="1"/>
</dbReference>
<gene>
    <name evidence="2" type="ORF">BSZ37_06995</name>
</gene>
<dbReference type="AlphaFoldDB" id="A0A271IY75"/>
<feature type="domain" description="SprT-like" evidence="1">
    <location>
        <begin position="8"/>
        <end position="154"/>
    </location>
</feature>
<organism evidence="2 3">
    <name type="scientific">Rubrivirga marina</name>
    <dbReference type="NCBI Taxonomy" id="1196024"/>
    <lineage>
        <taxon>Bacteria</taxon>
        <taxon>Pseudomonadati</taxon>
        <taxon>Rhodothermota</taxon>
        <taxon>Rhodothermia</taxon>
        <taxon>Rhodothermales</taxon>
        <taxon>Rubricoccaceae</taxon>
        <taxon>Rubrivirga</taxon>
    </lineage>
</organism>